<evidence type="ECO:0000313" key="3">
    <source>
        <dbReference type="Proteomes" id="UP000283928"/>
    </source>
</evidence>
<sequence>MTILNSKDAFMKKNKQLTIALSAFALTSLILLIVFYVSGVYPFGDRSLLKWDMELQYADFFRWWHRVLHGQASMFYSFSKSLGDNTFGLTAYYLSSPFNLLLYFTDDIPFFITLVTLLKMASAALTCSIFLSCYPFSLAYGWNLILSVSYGLMGYNLCQASNIMWLDGVIWLPVIMLGIWKLISSGKTLLLYFSVIISIISNWYTAYMICLFSFFFFTYEVLKQNDFHFLQTIKQQFRLFIQYCITMIAGVLTTMFFFFPVIRNLLQGKGVDTSGGWIIGFHAGIRDILKGSFVLTVPYTGQGLTFFCGSVVLLSMIGYFLFSKRKYIERIWSLGYLIFLIFCTVFIPLENIWNGFRKVASYYCRFSFVVSFFIIYLAAVFLSSFVINRRKLNCVFVTGCCIFTCAELFYGSYQTFAGGYGGSAAAFNQYASEEQRAVTAIQDNEAQTFYRTDQTSSWRTNAQHFFGNFNEGMAYGFMPLSSYSSTYNRSIMYFYNRSGYSSCNRLITWCEPILTSDTLLGIKYVLGDIAALGYTQNDSETYNGKSVYTNPYALELGYRVSDSIQDSIKADNTFEYQNMLLSRIVGHDVQCYKPCSSVKEANESGYSWKVSSPQMNSIIYGYCAPAQGNDLELYIDGNLRTYYSQWSSYKTFQVGTNDAAEHTVELRGTVNRDNIDGIFYYLDLAEFQDVIDEISQHQVHTTELKDGYVKCEYTADESEQLLLTVPYDCGWQIYVNGQKTDAHKLQHIFTGIDVSAGKNVIEMKFRLPGYKKGILFSICGILLYSVSLIFFNRLNLYRRSEKE</sequence>
<feature type="transmembrane region" description="Helical" evidence="1">
    <location>
        <begin position="86"/>
        <end position="104"/>
    </location>
</feature>
<keyword evidence="1" id="KW-1133">Transmembrane helix</keyword>
<dbReference type="Pfam" id="PF09586">
    <property type="entry name" value="YfhO"/>
    <property type="match status" value="1"/>
</dbReference>
<feature type="transmembrane region" description="Helical" evidence="1">
    <location>
        <begin position="394"/>
        <end position="413"/>
    </location>
</feature>
<protein>
    <recommendedName>
        <fullName evidence="4">Bacterial membrane protein YfhO</fullName>
    </recommendedName>
</protein>
<dbReference type="EMBL" id="QSKO01000014">
    <property type="protein sequence ID" value="RHE73629.1"/>
    <property type="molecule type" value="Genomic_DNA"/>
</dbReference>
<dbReference type="PANTHER" id="PTHR38454:SF1">
    <property type="entry name" value="INTEGRAL MEMBRANE PROTEIN"/>
    <property type="match status" value="1"/>
</dbReference>
<name>A0A414KCQ9_9FIRM</name>
<feature type="transmembrane region" description="Helical" evidence="1">
    <location>
        <begin position="365"/>
        <end position="387"/>
    </location>
</feature>
<feature type="transmembrane region" description="Helical" evidence="1">
    <location>
        <begin position="303"/>
        <end position="322"/>
    </location>
</feature>
<evidence type="ECO:0000313" key="2">
    <source>
        <dbReference type="EMBL" id="RHE73629.1"/>
    </source>
</evidence>
<keyword evidence="1" id="KW-0812">Transmembrane</keyword>
<proteinExistence type="predicted"/>
<feature type="transmembrane region" description="Helical" evidence="1">
    <location>
        <begin position="111"/>
        <end position="131"/>
    </location>
</feature>
<dbReference type="PANTHER" id="PTHR38454">
    <property type="entry name" value="INTEGRAL MEMBRANE PROTEIN-RELATED"/>
    <property type="match status" value="1"/>
</dbReference>
<feature type="transmembrane region" description="Helical" evidence="1">
    <location>
        <begin position="189"/>
        <end position="219"/>
    </location>
</feature>
<dbReference type="Proteomes" id="UP000283928">
    <property type="component" value="Unassembled WGS sequence"/>
</dbReference>
<keyword evidence="1" id="KW-0472">Membrane</keyword>
<dbReference type="OrthoDB" id="9815466at2"/>
<feature type="transmembrane region" description="Helical" evidence="1">
    <location>
        <begin position="240"/>
        <end position="262"/>
    </location>
</feature>
<reference evidence="2 3" key="1">
    <citation type="submission" date="2018-08" db="EMBL/GenBank/DDBJ databases">
        <title>A genome reference for cultivated species of the human gut microbiota.</title>
        <authorList>
            <person name="Zou Y."/>
            <person name="Xue W."/>
            <person name="Luo G."/>
        </authorList>
    </citation>
    <scope>NUCLEOTIDE SEQUENCE [LARGE SCALE GENOMIC DNA]</scope>
    <source>
        <strain evidence="2 3">AM27-32LB</strain>
    </source>
</reference>
<feature type="transmembrane region" description="Helical" evidence="1">
    <location>
        <begin position="773"/>
        <end position="792"/>
    </location>
</feature>
<feature type="transmembrane region" description="Helical" evidence="1">
    <location>
        <begin position="137"/>
        <end position="157"/>
    </location>
</feature>
<comment type="caution">
    <text evidence="2">The sequence shown here is derived from an EMBL/GenBank/DDBJ whole genome shotgun (WGS) entry which is preliminary data.</text>
</comment>
<accession>A0A414KCQ9</accession>
<dbReference type="InterPro" id="IPR018580">
    <property type="entry name" value="Uncharacterised_YfhO"/>
</dbReference>
<evidence type="ECO:0000256" key="1">
    <source>
        <dbReference type="SAM" id="Phobius"/>
    </source>
</evidence>
<feature type="transmembrane region" description="Helical" evidence="1">
    <location>
        <begin position="164"/>
        <end position="183"/>
    </location>
</feature>
<feature type="transmembrane region" description="Helical" evidence="1">
    <location>
        <begin position="21"/>
        <end position="43"/>
    </location>
</feature>
<feature type="transmembrane region" description="Helical" evidence="1">
    <location>
        <begin position="334"/>
        <end position="353"/>
    </location>
</feature>
<organism evidence="2 3">
    <name type="scientific">Blautia obeum</name>
    <dbReference type="NCBI Taxonomy" id="40520"/>
    <lineage>
        <taxon>Bacteria</taxon>
        <taxon>Bacillati</taxon>
        <taxon>Bacillota</taxon>
        <taxon>Clostridia</taxon>
        <taxon>Lachnospirales</taxon>
        <taxon>Lachnospiraceae</taxon>
        <taxon>Blautia</taxon>
    </lineage>
</organism>
<gene>
    <name evidence="2" type="ORF">DW723_10800</name>
</gene>
<dbReference type="AlphaFoldDB" id="A0A414KCQ9"/>
<evidence type="ECO:0008006" key="4">
    <source>
        <dbReference type="Google" id="ProtNLM"/>
    </source>
</evidence>